<dbReference type="Proteomes" id="UP001595445">
    <property type="component" value="Unassembled WGS sequence"/>
</dbReference>
<comment type="caution">
    <text evidence="2">The sequence shown here is derived from an EMBL/GenBank/DDBJ whole genome shotgun (WGS) entry which is preliminary data.</text>
</comment>
<dbReference type="Gene3D" id="3.30.70.270">
    <property type="match status" value="1"/>
</dbReference>
<dbReference type="InterPro" id="IPR043128">
    <property type="entry name" value="Rev_trsase/Diguanyl_cyclase"/>
</dbReference>
<feature type="domain" description="EAL" evidence="1">
    <location>
        <begin position="224"/>
        <end position="479"/>
    </location>
</feature>
<dbReference type="InterPro" id="IPR035919">
    <property type="entry name" value="EAL_sf"/>
</dbReference>
<protein>
    <submittedName>
        <fullName evidence="2">Bifunctional diguanylate cyclase/phosphodiesterase</fullName>
    </submittedName>
</protein>
<dbReference type="Pfam" id="PF00563">
    <property type="entry name" value="EAL"/>
    <property type="match status" value="1"/>
</dbReference>
<evidence type="ECO:0000313" key="2">
    <source>
        <dbReference type="EMBL" id="MFC3084786.1"/>
    </source>
</evidence>
<organism evidence="2 3">
    <name type="scientific">Tabrizicola soli</name>
    <dbReference type="NCBI Taxonomy" id="2185115"/>
    <lineage>
        <taxon>Bacteria</taxon>
        <taxon>Pseudomonadati</taxon>
        <taxon>Pseudomonadota</taxon>
        <taxon>Alphaproteobacteria</taxon>
        <taxon>Rhodobacterales</taxon>
        <taxon>Paracoccaceae</taxon>
        <taxon>Tabrizicola</taxon>
    </lineage>
</organism>
<dbReference type="SUPFAM" id="SSF55073">
    <property type="entry name" value="Nucleotide cyclase"/>
    <property type="match status" value="1"/>
</dbReference>
<dbReference type="EMBL" id="JBHRSM010000001">
    <property type="protein sequence ID" value="MFC3084786.1"/>
    <property type="molecule type" value="Genomic_DNA"/>
</dbReference>
<dbReference type="InterPro" id="IPR001633">
    <property type="entry name" value="EAL_dom"/>
</dbReference>
<dbReference type="SUPFAM" id="SSF141868">
    <property type="entry name" value="EAL domain-like"/>
    <property type="match status" value="1"/>
</dbReference>
<dbReference type="InterPro" id="IPR029787">
    <property type="entry name" value="Nucleotide_cyclase"/>
</dbReference>
<dbReference type="SMART" id="SM00052">
    <property type="entry name" value="EAL"/>
    <property type="match status" value="1"/>
</dbReference>
<evidence type="ECO:0000259" key="1">
    <source>
        <dbReference type="PROSITE" id="PS50883"/>
    </source>
</evidence>
<dbReference type="PROSITE" id="PS50883">
    <property type="entry name" value="EAL"/>
    <property type="match status" value="1"/>
</dbReference>
<name>A0ABV7DP37_9RHOB</name>
<dbReference type="InterPro" id="IPR050706">
    <property type="entry name" value="Cyclic-di-GMP_PDE-like"/>
</dbReference>
<dbReference type="RefSeq" id="WP_197642593.1">
    <property type="nucleotide sequence ID" value="NZ_JAEACP010000005.1"/>
</dbReference>
<evidence type="ECO:0000313" key="3">
    <source>
        <dbReference type="Proteomes" id="UP001595445"/>
    </source>
</evidence>
<reference evidence="3" key="1">
    <citation type="journal article" date="2019" name="Int. J. Syst. Evol. Microbiol.">
        <title>The Global Catalogue of Microorganisms (GCM) 10K type strain sequencing project: providing services to taxonomists for standard genome sequencing and annotation.</title>
        <authorList>
            <consortium name="The Broad Institute Genomics Platform"/>
            <consortium name="The Broad Institute Genome Sequencing Center for Infectious Disease"/>
            <person name="Wu L."/>
            <person name="Ma J."/>
        </authorList>
    </citation>
    <scope>NUCLEOTIDE SEQUENCE [LARGE SCALE GENOMIC DNA]</scope>
    <source>
        <strain evidence="3">KCTC 62102</strain>
    </source>
</reference>
<proteinExistence type="predicted"/>
<dbReference type="Gene3D" id="3.20.20.450">
    <property type="entry name" value="EAL domain"/>
    <property type="match status" value="1"/>
</dbReference>
<dbReference type="CDD" id="cd01948">
    <property type="entry name" value="EAL"/>
    <property type="match status" value="1"/>
</dbReference>
<sequence>MTLARIADRIDRPGLLLFLPAAMLLALMLGGEVAIIPLSLGTLAAVAAMRRGRGTAVPVSDQVARALDLALAEGTATGASTGCFVIQFDDASDLCDRHGRVRQSGLLAACIARLRGALRPGDRLYALEDGSMAVVLGPTLRLDFEAMVAIAGRMQLVVQQPMALSLDVAQVTCSIGFCHARLLPGADGRALLDAAQVAADEAGRHRPAAIRAHTADLAGMRAARDALRAGFAAAIDGGQIRAHFQPQVSTDSGEVTGVEALARWHHPERGILAPGQFLPAIEGTELMQQLGQAMIAQGLAALAAWEKAGLRVPTVAVNLSAQELRDPGLPERLRWTLDRHDLAPGRLTIEVLETVIAAPSDDAIARNIARISEMGCGVDLDDFGTGNASITSIRRFALRRLKIDRSFVREVDVDRGQQRIVTAILAMAEQLGLDTLAEGVETPGEHAMLAQLGCGHVQGYVLARPLPAEEVAAWLRQYRDRLARALRIGIRAEPPN</sequence>
<dbReference type="PANTHER" id="PTHR33121:SF70">
    <property type="entry name" value="SIGNALING PROTEIN YKOW"/>
    <property type="match status" value="1"/>
</dbReference>
<dbReference type="PANTHER" id="PTHR33121">
    <property type="entry name" value="CYCLIC DI-GMP PHOSPHODIESTERASE PDEF"/>
    <property type="match status" value="1"/>
</dbReference>
<keyword evidence="3" id="KW-1185">Reference proteome</keyword>
<accession>A0ABV7DP37</accession>
<gene>
    <name evidence="2" type="ORF">ACFOD6_01875</name>
</gene>